<dbReference type="GO" id="GO:0008168">
    <property type="term" value="F:methyltransferase activity"/>
    <property type="evidence" value="ECO:0007669"/>
    <property type="project" value="InterPro"/>
</dbReference>
<evidence type="ECO:0000256" key="1">
    <source>
        <dbReference type="SAM" id="MobiDB-lite"/>
    </source>
</evidence>
<dbReference type="Pfam" id="PF01728">
    <property type="entry name" value="FtsJ"/>
    <property type="match status" value="1"/>
</dbReference>
<dbReference type="GO" id="GO:0032259">
    <property type="term" value="P:methylation"/>
    <property type="evidence" value="ECO:0007669"/>
    <property type="project" value="InterPro"/>
</dbReference>
<sequence>MSTKQASLPSDRTLDATSSTDKTSQDVVNDYFMKYAEFRELDAIKKKGWENPKADNFFKERRSQADKANTSAQKVFYTMMQQIGDELNRQTGALQLPPAQSRRPTVLDICMAAGGFTSAVMKCNSDARVSGITLPVKNGGHFIHIPGWQNDHRLRIRFLDITMLAKDMGVEAKDVPTDHPDAQNFIFDQPFSGQDYDLVFCDGQVLRTHERPDYREHGEIGRLRAAQLVLAMQRIRENGRLVMLLHRNDAVDVVSLLYTLSRFSSIRLFKPQKKHAMMSSFYVIAEGVHPRSQEALDAVEMWKKQWHAATFGSDDDVQKAHSISVDYIEGVLADFGEELVKLSLPLWRTQYAALRKSEIIS</sequence>
<evidence type="ECO:0000313" key="3">
    <source>
        <dbReference type="EMBL" id="KAF2019547.1"/>
    </source>
</evidence>
<evidence type="ECO:0000313" key="4">
    <source>
        <dbReference type="Proteomes" id="UP000799778"/>
    </source>
</evidence>
<keyword evidence="4" id="KW-1185">Reference proteome</keyword>
<organism evidence="3 4">
    <name type="scientific">Aaosphaeria arxii CBS 175.79</name>
    <dbReference type="NCBI Taxonomy" id="1450172"/>
    <lineage>
        <taxon>Eukaryota</taxon>
        <taxon>Fungi</taxon>
        <taxon>Dikarya</taxon>
        <taxon>Ascomycota</taxon>
        <taxon>Pezizomycotina</taxon>
        <taxon>Dothideomycetes</taxon>
        <taxon>Pleosporomycetidae</taxon>
        <taxon>Pleosporales</taxon>
        <taxon>Pleosporales incertae sedis</taxon>
        <taxon>Aaosphaeria</taxon>
    </lineage>
</organism>
<dbReference type="SUPFAM" id="SSF53335">
    <property type="entry name" value="S-adenosyl-L-methionine-dependent methyltransferases"/>
    <property type="match status" value="1"/>
</dbReference>
<dbReference type="OrthoDB" id="417125at2759"/>
<gene>
    <name evidence="3" type="ORF">BU24DRAFT_341125</name>
</gene>
<dbReference type="Gene3D" id="3.40.50.150">
    <property type="entry name" value="Vaccinia Virus protein VP39"/>
    <property type="match status" value="1"/>
</dbReference>
<dbReference type="EMBL" id="ML978067">
    <property type="protein sequence ID" value="KAF2019547.1"/>
    <property type="molecule type" value="Genomic_DNA"/>
</dbReference>
<protein>
    <recommendedName>
        <fullName evidence="2">Ribosomal RNA methyltransferase FtsJ domain-containing protein</fullName>
    </recommendedName>
</protein>
<dbReference type="RefSeq" id="XP_033387886.1">
    <property type="nucleotide sequence ID" value="XM_033523260.1"/>
</dbReference>
<proteinExistence type="predicted"/>
<dbReference type="InterPro" id="IPR029063">
    <property type="entry name" value="SAM-dependent_MTases_sf"/>
</dbReference>
<dbReference type="AlphaFoldDB" id="A0A6A5Y3D7"/>
<dbReference type="GeneID" id="54280657"/>
<feature type="region of interest" description="Disordered" evidence="1">
    <location>
        <begin position="1"/>
        <end position="21"/>
    </location>
</feature>
<reference evidence="3" key="1">
    <citation type="journal article" date="2020" name="Stud. Mycol.">
        <title>101 Dothideomycetes genomes: a test case for predicting lifestyles and emergence of pathogens.</title>
        <authorList>
            <person name="Haridas S."/>
            <person name="Albert R."/>
            <person name="Binder M."/>
            <person name="Bloem J."/>
            <person name="Labutti K."/>
            <person name="Salamov A."/>
            <person name="Andreopoulos B."/>
            <person name="Baker S."/>
            <person name="Barry K."/>
            <person name="Bills G."/>
            <person name="Bluhm B."/>
            <person name="Cannon C."/>
            <person name="Castanera R."/>
            <person name="Culley D."/>
            <person name="Daum C."/>
            <person name="Ezra D."/>
            <person name="Gonzalez J."/>
            <person name="Henrissat B."/>
            <person name="Kuo A."/>
            <person name="Liang C."/>
            <person name="Lipzen A."/>
            <person name="Lutzoni F."/>
            <person name="Magnuson J."/>
            <person name="Mondo S."/>
            <person name="Nolan M."/>
            <person name="Ohm R."/>
            <person name="Pangilinan J."/>
            <person name="Park H.-J."/>
            <person name="Ramirez L."/>
            <person name="Alfaro M."/>
            <person name="Sun H."/>
            <person name="Tritt A."/>
            <person name="Yoshinaga Y."/>
            <person name="Zwiers L.-H."/>
            <person name="Turgeon B."/>
            <person name="Goodwin S."/>
            <person name="Spatafora J."/>
            <person name="Crous P."/>
            <person name="Grigoriev I."/>
        </authorList>
    </citation>
    <scope>NUCLEOTIDE SEQUENCE</scope>
    <source>
        <strain evidence="3">CBS 175.79</strain>
    </source>
</reference>
<name>A0A6A5Y3D7_9PLEO</name>
<dbReference type="InterPro" id="IPR002877">
    <property type="entry name" value="RNA_MeTrfase_FtsJ_dom"/>
</dbReference>
<dbReference type="Proteomes" id="UP000799778">
    <property type="component" value="Unassembled WGS sequence"/>
</dbReference>
<accession>A0A6A5Y3D7</accession>
<feature type="domain" description="Ribosomal RNA methyltransferase FtsJ" evidence="2">
    <location>
        <begin position="104"/>
        <end position="286"/>
    </location>
</feature>
<evidence type="ECO:0000259" key="2">
    <source>
        <dbReference type="Pfam" id="PF01728"/>
    </source>
</evidence>